<proteinExistence type="predicted"/>
<name>A0AAN9MHH4_PHACN</name>
<evidence type="ECO:0000313" key="3">
    <source>
        <dbReference type="Proteomes" id="UP001374584"/>
    </source>
</evidence>
<evidence type="ECO:0000256" key="1">
    <source>
        <dbReference type="SAM" id="MobiDB-lite"/>
    </source>
</evidence>
<dbReference type="EMBL" id="JAYMYR010000007">
    <property type="protein sequence ID" value="KAK7352012.1"/>
    <property type="molecule type" value="Genomic_DNA"/>
</dbReference>
<comment type="caution">
    <text evidence="2">The sequence shown here is derived from an EMBL/GenBank/DDBJ whole genome shotgun (WGS) entry which is preliminary data.</text>
</comment>
<dbReference type="Proteomes" id="UP001374584">
    <property type="component" value="Unassembled WGS sequence"/>
</dbReference>
<reference evidence="2 3" key="1">
    <citation type="submission" date="2024-01" db="EMBL/GenBank/DDBJ databases">
        <title>The genomes of 5 underutilized Papilionoideae crops provide insights into root nodulation and disease resistanc.</title>
        <authorList>
            <person name="Jiang F."/>
        </authorList>
    </citation>
    <scope>NUCLEOTIDE SEQUENCE [LARGE SCALE GENOMIC DNA]</scope>
    <source>
        <strain evidence="2">JINMINGXINNONG_FW02</strain>
        <tissue evidence="2">Leaves</tissue>
    </source>
</reference>
<dbReference type="AlphaFoldDB" id="A0AAN9MHH4"/>
<protein>
    <submittedName>
        <fullName evidence="2">Uncharacterized protein</fullName>
    </submittedName>
</protein>
<accession>A0AAN9MHH4</accession>
<evidence type="ECO:0000313" key="2">
    <source>
        <dbReference type="EMBL" id="KAK7352012.1"/>
    </source>
</evidence>
<sequence>MAGRCRRQPQEDGEGGEEINEMKSERIEDWVLPQPLDHDHIALAKRKKFLCLIHLGIILLRTEEDDSFSTNVCKSRGV</sequence>
<keyword evidence="3" id="KW-1185">Reference proteome</keyword>
<gene>
    <name evidence="2" type="ORF">VNO80_17427</name>
</gene>
<feature type="region of interest" description="Disordered" evidence="1">
    <location>
        <begin position="1"/>
        <end position="22"/>
    </location>
</feature>
<organism evidence="2 3">
    <name type="scientific">Phaseolus coccineus</name>
    <name type="common">Scarlet runner bean</name>
    <name type="synonym">Phaseolus multiflorus</name>
    <dbReference type="NCBI Taxonomy" id="3886"/>
    <lineage>
        <taxon>Eukaryota</taxon>
        <taxon>Viridiplantae</taxon>
        <taxon>Streptophyta</taxon>
        <taxon>Embryophyta</taxon>
        <taxon>Tracheophyta</taxon>
        <taxon>Spermatophyta</taxon>
        <taxon>Magnoliopsida</taxon>
        <taxon>eudicotyledons</taxon>
        <taxon>Gunneridae</taxon>
        <taxon>Pentapetalae</taxon>
        <taxon>rosids</taxon>
        <taxon>fabids</taxon>
        <taxon>Fabales</taxon>
        <taxon>Fabaceae</taxon>
        <taxon>Papilionoideae</taxon>
        <taxon>50 kb inversion clade</taxon>
        <taxon>NPAAA clade</taxon>
        <taxon>indigoferoid/millettioid clade</taxon>
        <taxon>Phaseoleae</taxon>
        <taxon>Phaseolus</taxon>
    </lineage>
</organism>